<dbReference type="EMBL" id="BARW01028594">
    <property type="protein sequence ID" value="GAJ14461.1"/>
    <property type="molecule type" value="Genomic_DNA"/>
</dbReference>
<organism evidence="1">
    <name type="scientific">marine sediment metagenome</name>
    <dbReference type="NCBI Taxonomy" id="412755"/>
    <lineage>
        <taxon>unclassified sequences</taxon>
        <taxon>metagenomes</taxon>
        <taxon>ecological metagenomes</taxon>
    </lineage>
</organism>
<evidence type="ECO:0000313" key="1">
    <source>
        <dbReference type="EMBL" id="GAJ14461.1"/>
    </source>
</evidence>
<accession>X1VHR2</accession>
<proteinExistence type="predicted"/>
<feature type="non-terminal residue" evidence="1">
    <location>
        <position position="104"/>
    </location>
</feature>
<dbReference type="AlphaFoldDB" id="X1VHR2"/>
<reference evidence="1" key="1">
    <citation type="journal article" date="2014" name="Front. Microbiol.">
        <title>High frequency of phylogenetically diverse reductive dehalogenase-homologous genes in deep subseafloor sedimentary metagenomes.</title>
        <authorList>
            <person name="Kawai M."/>
            <person name="Futagami T."/>
            <person name="Toyoda A."/>
            <person name="Takaki Y."/>
            <person name="Nishi S."/>
            <person name="Hori S."/>
            <person name="Arai W."/>
            <person name="Tsubouchi T."/>
            <person name="Morono Y."/>
            <person name="Uchiyama I."/>
            <person name="Ito T."/>
            <person name="Fujiyama A."/>
            <person name="Inagaki F."/>
            <person name="Takami H."/>
        </authorList>
    </citation>
    <scope>NUCLEOTIDE SEQUENCE</scope>
    <source>
        <strain evidence="1">Expedition CK06-06</strain>
    </source>
</reference>
<gene>
    <name evidence="1" type="ORF">S12H4_46132</name>
</gene>
<comment type="caution">
    <text evidence="1">The sequence shown here is derived from an EMBL/GenBank/DDBJ whole genome shotgun (WGS) entry which is preliminary data.</text>
</comment>
<protein>
    <submittedName>
        <fullName evidence="1">Uncharacterized protein</fullName>
    </submittedName>
</protein>
<sequence>MRKTFSMKKYPTIILLTILTIVLSLPLQADDTKWIAVGMLHNWFSSGGCEIEVGRRHEIIDQQDGFQYPALYSSQDMQAAKALWFGAKNYDDPVAGKEYGYKIV</sequence>
<name>X1VHR2_9ZZZZ</name>